<gene>
    <name evidence="3" type="ORF">ACFSUF_13240</name>
</gene>
<comment type="caution">
    <text evidence="3">The sequence shown here is derived from an EMBL/GenBank/DDBJ whole genome shotgun (WGS) entry which is preliminary data.</text>
</comment>
<feature type="signal peptide" evidence="1">
    <location>
        <begin position="1"/>
        <end position="25"/>
    </location>
</feature>
<reference evidence="4" key="1">
    <citation type="journal article" date="2019" name="Int. J. Syst. Evol. Microbiol.">
        <title>The Global Catalogue of Microorganisms (GCM) 10K type strain sequencing project: providing services to taxonomists for standard genome sequencing and annotation.</title>
        <authorList>
            <consortium name="The Broad Institute Genomics Platform"/>
            <consortium name="The Broad Institute Genome Sequencing Center for Infectious Disease"/>
            <person name="Wu L."/>
            <person name="Ma J."/>
        </authorList>
    </citation>
    <scope>NUCLEOTIDE SEQUENCE [LARGE SCALE GENOMIC DNA]</scope>
    <source>
        <strain evidence="4">KCTC 3950</strain>
    </source>
</reference>
<dbReference type="RefSeq" id="WP_377603386.1">
    <property type="nucleotide sequence ID" value="NZ_JBHUME010000008.1"/>
</dbReference>
<dbReference type="InterPro" id="IPR036582">
    <property type="entry name" value="Mao_N_sf"/>
</dbReference>
<sequence length="288" mass="32067">MKRKFFTAALAFMMAFAVVPGSLSAAAKPIQVTVQDEPVAYDQPPVVQQGRVLVPFRQTVESMGIEVVWDAKKQQITATYGAKKVVLTINSLYAAVNGAKRKLDVPPQVIKSRTLIPLRFLSEAFGAKVIWDAKTHKVKITIYEALHTHYSKVDTGGNILETYPSEAAFQAKLDNLGEDEEFMQTVLWNNLMDPNSHGVTSTSYSIRKVDGTYRFLTLNTDTDLEKENNESFAYGSGILDVYDLETGEPLDEFEGPLEKVAFSENLKFTTWMVLRDAGLLPAEEEKTA</sequence>
<dbReference type="InterPro" id="IPR012854">
    <property type="entry name" value="Cu_amine_oxidase-like_N"/>
</dbReference>
<feature type="chain" id="PRO_5046519654" evidence="1">
    <location>
        <begin position="26"/>
        <end position="288"/>
    </location>
</feature>
<protein>
    <submittedName>
        <fullName evidence="3">Copper amine oxidase N-terminal domain-containing protein</fullName>
    </submittedName>
</protein>
<dbReference type="EMBL" id="JBHUME010000008">
    <property type="protein sequence ID" value="MFD2613389.1"/>
    <property type="molecule type" value="Genomic_DNA"/>
</dbReference>
<feature type="domain" description="Copper amine oxidase-like N-terminal" evidence="2">
    <location>
        <begin position="34"/>
        <end position="140"/>
    </location>
</feature>
<organism evidence="3 4">
    <name type="scientific">Paenibacillus gansuensis</name>
    <dbReference type="NCBI Taxonomy" id="306542"/>
    <lineage>
        <taxon>Bacteria</taxon>
        <taxon>Bacillati</taxon>
        <taxon>Bacillota</taxon>
        <taxon>Bacilli</taxon>
        <taxon>Bacillales</taxon>
        <taxon>Paenibacillaceae</taxon>
        <taxon>Paenibacillus</taxon>
    </lineage>
</organism>
<evidence type="ECO:0000313" key="3">
    <source>
        <dbReference type="EMBL" id="MFD2613389.1"/>
    </source>
</evidence>
<proteinExistence type="predicted"/>
<dbReference type="SUPFAM" id="SSF55383">
    <property type="entry name" value="Copper amine oxidase, domain N"/>
    <property type="match status" value="1"/>
</dbReference>
<evidence type="ECO:0000313" key="4">
    <source>
        <dbReference type="Proteomes" id="UP001597541"/>
    </source>
</evidence>
<evidence type="ECO:0000256" key="1">
    <source>
        <dbReference type="SAM" id="SignalP"/>
    </source>
</evidence>
<accession>A0ABW5PE36</accession>
<keyword evidence="1" id="KW-0732">Signal</keyword>
<keyword evidence="4" id="KW-1185">Reference proteome</keyword>
<dbReference type="Gene3D" id="3.30.457.10">
    <property type="entry name" value="Copper amine oxidase-like, N-terminal domain"/>
    <property type="match status" value="1"/>
</dbReference>
<name>A0ABW5PE36_9BACL</name>
<dbReference type="Pfam" id="PF07833">
    <property type="entry name" value="Cu_amine_oxidN1"/>
    <property type="match status" value="1"/>
</dbReference>
<evidence type="ECO:0000259" key="2">
    <source>
        <dbReference type="Pfam" id="PF07833"/>
    </source>
</evidence>
<dbReference type="Proteomes" id="UP001597541">
    <property type="component" value="Unassembled WGS sequence"/>
</dbReference>